<evidence type="ECO:0000256" key="7">
    <source>
        <dbReference type="ARBA" id="ARBA00023136"/>
    </source>
</evidence>
<evidence type="ECO:0000256" key="6">
    <source>
        <dbReference type="ARBA" id="ARBA00022989"/>
    </source>
</evidence>
<feature type="transmembrane region" description="Helical" evidence="9">
    <location>
        <begin position="60"/>
        <end position="83"/>
    </location>
</feature>
<keyword evidence="6 9" id="KW-1133">Transmembrane helix</keyword>
<dbReference type="InterPro" id="IPR001851">
    <property type="entry name" value="ABC_transp_permease"/>
</dbReference>
<comment type="caution">
    <text evidence="10">The sequence shown here is derived from an EMBL/GenBank/DDBJ whole genome shotgun (WGS) entry which is preliminary data.</text>
</comment>
<dbReference type="Proteomes" id="UP000295578">
    <property type="component" value="Unassembled WGS sequence"/>
</dbReference>
<protein>
    <submittedName>
        <fullName evidence="10">Branched-chain amino acid ABC transporter permease</fullName>
    </submittedName>
</protein>
<keyword evidence="7 9" id="KW-0472">Membrane</keyword>
<evidence type="ECO:0000256" key="9">
    <source>
        <dbReference type="SAM" id="Phobius"/>
    </source>
</evidence>
<keyword evidence="4 9" id="KW-0812">Transmembrane</keyword>
<keyword evidence="3" id="KW-1003">Cell membrane</keyword>
<proteinExistence type="inferred from homology"/>
<dbReference type="Pfam" id="PF02653">
    <property type="entry name" value="BPD_transp_2"/>
    <property type="match status" value="1"/>
</dbReference>
<evidence type="ECO:0000313" key="10">
    <source>
        <dbReference type="EMBL" id="TDD88885.1"/>
    </source>
</evidence>
<evidence type="ECO:0000256" key="1">
    <source>
        <dbReference type="ARBA" id="ARBA00004651"/>
    </source>
</evidence>
<dbReference type="GO" id="GO:0006865">
    <property type="term" value="P:amino acid transport"/>
    <property type="evidence" value="ECO:0007669"/>
    <property type="project" value="UniProtKB-KW"/>
</dbReference>
<organism evidence="10 11">
    <name type="scientific">Actinomadura darangshiensis</name>
    <dbReference type="NCBI Taxonomy" id="705336"/>
    <lineage>
        <taxon>Bacteria</taxon>
        <taxon>Bacillati</taxon>
        <taxon>Actinomycetota</taxon>
        <taxon>Actinomycetes</taxon>
        <taxon>Streptosporangiales</taxon>
        <taxon>Thermomonosporaceae</taxon>
        <taxon>Actinomadura</taxon>
    </lineage>
</organism>
<gene>
    <name evidence="10" type="ORF">E1293_05655</name>
</gene>
<dbReference type="CDD" id="cd06582">
    <property type="entry name" value="TM_PBP1_LivH_like"/>
    <property type="match status" value="1"/>
</dbReference>
<dbReference type="PANTHER" id="PTHR11795">
    <property type="entry name" value="BRANCHED-CHAIN AMINO ACID TRANSPORT SYSTEM PERMEASE PROTEIN LIVH"/>
    <property type="match status" value="1"/>
</dbReference>
<evidence type="ECO:0000256" key="5">
    <source>
        <dbReference type="ARBA" id="ARBA00022970"/>
    </source>
</evidence>
<feature type="transmembrane region" description="Helical" evidence="9">
    <location>
        <begin position="33"/>
        <end position="54"/>
    </location>
</feature>
<accession>A0A4R5BS69</accession>
<feature type="transmembrane region" description="Helical" evidence="9">
    <location>
        <begin position="6"/>
        <end position="26"/>
    </location>
</feature>
<evidence type="ECO:0000256" key="8">
    <source>
        <dbReference type="ARBA" id="ARBA00037998"/>
    </source>
</evidence>
<feature type="transmembrane region" description="Helical" evidence="9">
    <location>
        <begin position="141"/>
        <end position="161"/>
    </location>
</feature>
<evidence type="ECO:0000256" key="4">
    <source>
        <dbReference type="ARBA" id="ARBA00022692"/>
    </source>
</evidence>
<dbReference type="GO" id="GO:0005886">
    <property type="term" value="C:plasma membrane"/>
    <property type="evidence" value="ECO:0007669"/>
    <property type="project" value="UniProtKB-SubCell"/>
</dbReference>
<dbReference type="PANTHER" id="PTHR11795:SF445">
    <property type="entry name" value="AMINO ACID ABC TRANSPORTER PERMEASE PROTEIN"/>
    <property type="match status" value="1"/>
</dbReference>
<feature type="transmembrane region" description="Helical" evidence="9">
    <location>
        <begin position="190"/>
        <end position="209"/>
    </location>
</feature>
<reference evidence="10 11" key="1">
    <citation type="submission" date="2019-03" db="EMBL/GenBank/DDBJ databases">
        <title>Draft genome sequences of novel Actinobacteria.</title>
        <authorList>
            <person name="Sahin N."/>
            <person name="Ay H."/>
            <person name="Saygin H."/>
        </authorList>
    </citation>
    <scope>NUCLEOTIDE SEQUENCE [LARGE SCALE GENOMIC DNA]</scope>
    <source>
        <strain evidence="10 11">DSM 45941</strain>
    </source>
</reference>
<feature type="transmembrane region" description="Helical" evidence="9">
    <location>
        <begin position="215"/>
        <end position="233"/>
    </location>
</feature>
<dbReference type="EMBL" id="SMKY01000015">
    <property type="protein sequence ID" value="TDD88885.1"/>
    <property type="molecule type" value="Genomic_DNA"/>
</dbReference>
<dbReference type="AlphaFoldDB" id="A0A4R5BS69"/>
<evidence type="ECO:0000256" key="2">
    <source>
        <dbReference type="ARBA" id="ARBA00022448"/>
    </source>
</evidence>
<feature type="transmembrane region" description="Helical" evidence="9">
    <location>
        <begin position="95"/>
        <end position="121"/>
    </location>
</feature>
<keyword evidence="5" id="KW-0029">Amino-acid transport</keyword>
<dbReference type="OrthoDB" id="9792579at2"/>
<comment type="subcellular location">
    <subcellularLocation>
        <location evidence="1">Cell membrane</location>
        <topology evidence="1">Multi-pass membrane protein</topology>
    </subcellularLocation>
</comment>
<keyword evidence="11" id="KW-1185">Reference proteome</keyword>
<keyword evidence="2" id="KW-0813">Transport</keyword>
<name>A0A4R5BS69_9ACTN</name>
<dbReference type="InterPro" id="IPR052157">
    <property type="entry name" value="BCAA_transport_permease"/>
</dbReference>
<dbReference type="GO" id="GO:0022857">
    <property type="term" value="F:transmembrane transporter activity"/>
    <property type="evidence" value="ECO:0007669"/>
    <property type="project" value="InterPro"/>
</dbReference>
<comment type="similarity">
    <text evidence="8">Belongs to the binding-protein-dependent transport system permease family. LivHM subfamily.</text>
</comment>
<sequence>MMSAQLWVSVVQIGCFFGLVALGYYLVLEGADFFNFALGPFAMFSGLTASWLMAEQGWPLGLAAVLGIAIAAVLAVVTEVALVRPIDARTGGGELPSLIAVVAVLFAVEQLAGTLFGRQLMPGRSWLPHTSLDLGFVTVDGQTLALVFCTVVAFTGVWLWMRKSRYGRILRAVGSNREAAKTLGMPVGRVRLVAFALAGGVVGLAGQLFAAKAGVSFQSGFGWALSGFLALVIGGTGSVWAPLAGGMLLALAQTLVPYYLGSASLDYAVLAVAILFFALRPSGLFVRKVRV</sequence>
<evidence type="ECO:0000256" key="3">
    <source>
        <dbReference type="ARBA" id="ARBA00022475"/>
    </source>
</evidence>
<evidence type="ECO:0000313" key="11">
    <source>
        <dbReference type="Proteomes" id="UP000295578"/>
    </source>
</evidence>